<gene>
    <name evidence="3" type="ORF">ACJDU8_19850</name>
</gene>
<dbReference type="CDD" id="cd00093">
    <property type="entry name" value="HTH_XRE"/>
    <property type="match status" value="1"/>
</dbReference>
<keyword evidence="1" id="KW-0238">DNA-binding</keyword>
<dbReference type="Proteomes" id="UP001623660">
    <property type="component" value="Unassembled WGS sequence"/>
</dbReference>
<dbReference type="PANTHER" id="PTHR46558">
    <property type="entry name" value="TRACRIPTIONAL REGULATORY PROTEIN-RELATED-RELATED"/>
    <property type="match status" value="1"/>
</dbReference>
<dbReference type="PROSITE" id="PS50943">
    <property type="entry name" value="HTH_CROC1"/>
    <property type="match status" value="1"/>
</dbReference>
<organism evidence="3 4">
    <name type="scientific">Candidatus Clostridium eludens</name>
    <dbReference type="NCBI Taxonomy" id="3381663"/>
    <lineage>
        <taxon>Bacteria</taxon>
        <taxon>Bacillati</taxon>
        <taxon>Bacillota</taxon>
        <taxon>Clostridia</taxon>
        <taxon>Eubacteriales</taxon>
        <taxon>Clostridiaceae</taxon>
        <taxon>Clostridium</taxon>
    </lineage>
</organism>
<name>A0ABW8SPU8_9CLOT</name>
<evidence type="ECO:0000313" key="3">
    <source>
        <dbReference type="EMBL" id="MFL0197801.1"/>
    </source>
</evidence>
<comment type="caution">
    <text evidence="3">The sequence shown here is derived from an EMBL/GenBank/DDBJ whole genome shotgun (WGS) entry which is preliminary data.</text>
</comment>
<dbReference type="Gene3D" id="1.10.260.40">
    <property type="entry name" value="lambda repressor-like DNA-binding domains"/>
    <property type="match status" value="1"/>
</dbReference>
<evidence type="ECO:0000313" key="4">
    <source>
        <dbReference type="Proteomes" id="UP001623660"/>
    </source>
</evidence>
<evidence type="ECO:0000256" key="1">
    <source>
        <dbReference type="ARBA" id="ARBA00023125"/>
    </source>
</evidence>
<accession>A0ABW8SPU8</accession>
<dbReference type="InterPro" id="IPR001387">
    <property type="entry name" value="Cro/C1-type_HTH"/>
</dbReference>
<evidence type="ECO:0000259" key="2">
    <source>
        <dbReference type="PROSITE" id="PS50943"/>
    </source>
</evidence>
<proteinExistence type="predicted"/>
<dbReference type="InterPro" id="IPR010982">
    <property type="entry name" value="Lambda_DNA-bd_dom_sf"/>
</dbReference>
<dbReference type="Pfam" id="PF01381">
    <property type="entry name" value="HTH_3"/>
    <property type="match status" value="1"/>
</dbReference>
<dbReference type="SMART" id="SM00530">
    <property type="entry name" value="HTH_XRE"/>
    <property type="match status" value="1"/>
</dbReference>
<keyword evidence="4" id="KW-1185">Reference proteome</keyword>
<dbReference type="RefSeq" id="WP_406793906.1">
    <property type="nucleotide sequence ID" value="NZ_JBJHZX010000037.1"/>
</dbReference>
<dbReference type="EMBL" id="JBJHZX010000037">
    <property type="protein sequence ID" value="MFL0197801.1"/>
    <property type="molecule type" value="Genomic_DNA"/>
</dbReference>
<protein>
    <submittedName>
        <fullName evidence="3">Helix-turn-helix transcriptional regulator</fullName>
    </submittedName>
</protein>
<sequence length="74" mass="8645">MRQKLKERRLQKKYTHKTIAKELGVSRSTYTNIENGNKNPSLEVAMKIKKILGYKDDDIFLNSKFLKETKEVAS</sequence>
<reference evidence="3 4" key="1">
    <citation type="submission" date="2024-11" db="EMBL/GenBank/DDBJ databases">
        <authorList>
            <person name="Heng Y.C."/>
            <person name="Lim A.C.H."/>
            <person name="Lee J.K.Y."/>
            <person name="Kittelmann S."/>
        </authorList>
    </citation>
    <scope>NUCLEOTIDE SEQUENCE [LARGE SCALE GENOMIC DNA]</scope>
    <source>
        <strain evidence="3 4">WILCCON 0269</strain>
    </source>
</reference>
<dbReference type="SUPFAM" id="SSF47413">
    <property type="entry name" value="lambda repressor-like DNA-binding domains"/>
    <property type="match status" value="1"/>
</dbReference>
<dbReference type="PANTHER" id="PTHR46558:SF4">
    <property type="entry name" value="DNA-BIDING PHAGE PROTEIN"/>
    <property type="match status" value="1"/>
</dbReference>
<feature type="domain" description="HTH cro/C1-type" evidence="2">
    <location>
        <begin position="5"/>
        <end position="59"/>
    </location>
</feature>